<evidence type="ECO:0000313" key="3">
    <source>
        <dbReference type="Proteomes" id="UP000272412"/>
    </source>
</evidence>
<feature type="region of interest" description="Disordered" evidence="1">
    <location>
        <begin position="1"/>
        <end position="27"/>
    </location>
</feature>
<dbReference type="EMBL" id="RPFL01000109">
    <property type="protein sequence ID" value="RPD82984.1"/>
    <property type="molecule type" value="Genomic_DNA"/>
</dbReference>
<protein>
    <submittedName>
        <fullName evidence="2">Uncharacterized protein</fullName>
    </submittedName>
</protein>
<evidence type="ECO:0000313" key="2">
    <source>
        <dbReference type="EMBL" id="RPD82984.1"/>
    </source>
</evidence>
<organism evidence="2 3">
    <name type="scientific">Neisseria weixii</name>
    <dbReference type="NCBI Taxonomy" id="1853276"/>
    <lineage>
        <taxon>Bacteria</taxon>
        <taxon>Pseudomonadati</taxon>
        <taxon>Pseudomonadota</taxon>
        <taxon>Betaproteobacteria</taxon>
        <taxon>Neisseriales</taxon>
        <taxon>Neisseriaceae</taxon>
        <taxon>Neisseria</taxon>
    </lineage>
</organism>
<gene>
    <name evidence="2" type="ORF">EGK74_13925</name>
</gene>
<proteinExistence type="predicted"/>
<evidence type="ECO:0000256" key="1">
    <source>
        <dbReference type="SAM" id="MobiDB-lite"/>
    </source>
</evidence>
<name>A0A3N4MHA8_9NEIS</name>
<keyword evidence="3" id="KW-1185">Reference proteome</keyword>
<accession>A0A3N4MHA8</accession>
<dbReference type="AlphaFoldDB" id="A0A3N4MHA8"/>
<dbReference type="Proteomes" id="UP000272412">
    <property type="component" value="Unassembled WGS sequence"/>
</dbReference>
<comment type="caution">
    <text evidence="2">The sequence shown here is derived from an EMBL/GenBank/DDBJ whole genome shotgun (WGS) entry which is preliminary data.</text>
</comment>
<feature type="region of interest" description="Disordered" evidence="1">
    <location>
        <begin position="49"/>
        <end position="68"/>
    </location>
</feature>
<feature type="compositionally biased region" description="Basic and acidic residues" evidence="1">
    <location>
        <begin position="49"/>
        <end position="60"/>
    </location>
</feature>
<sequence length="68" mass="7481">MKAKPEGRKPVKKPKKPEAAPKAGHLKTKEGLMEELLYLRAGTAVLKKPDALIREDEVRQSEAGSSQD</sequence>
<reference evidence="2 3" key="1">
    <citation type="submission" date="2018-11" db="EMBL/GenBank/DDBJ databases">
        <title>Neisseria weixii sp. nov. isolated from the rectal contents of plateau pika (Ochotona cruzoniae).</title>
        <authorList>
            <person name="Zhang G."/>
        </authorList>
    </citation>
    <scope>NUCLEOTIDE SEQUENCE [LARGE SCALE GENOMIC DNA]</scope>
    <source>
        <strain evidence="2 3">10009</strain>
    </source>
</reference>